<dbReference type="Proteomes" id="UP001372338">
    <property type="component" value="Unassembled WGS sequence"/>
</dbReference>
<feature type="transmembrane region" description="Helical" evidence="6">
    <location>
        <begin position="524"/>
        <end position="545"/>
    </location>
</feature>
<comment type="subcellular location">
    <subcellularLocation>
        <location evidence="1">Membrane</location>
        <topology evidence="1">Multi-pass membrane protein</topology>
    </subcellularLocation>
</comment>
<keyword evidence="4 6" id="KW-1133">Transmembrane helix</keyword>
<evidence type="ECO:0000256" key="2">
    <source>
        <dbReference type="ARBA" id="ARBA00005982"/>
    </source>
</evidence>
<feature type="transmembrane region" description="Helical" evidence="6">
    <location>
        <begin position="262"/>
        <end position="284"/>
    </location>
</feature>
<proteinExistence type="inferred from homology"/>
<feature type="transmembrane region" description="Helical" evidence="6">
    <location>
        <begin position="406"/>
        <end position="423"/>
    </location>
</feature>
<evidence type="ECO:0000256" key="6">
    <source>
        <dbReference type="SAM" id="Phobius"/>
    </source>
</evidence>
<dbReference type="GO" id="GO:0042937">
    <property type="term" value="F:tripeptide transmembrane transporter activity"/>
    <property type="evidence" value="ECO:0007669"/>
    <property type="project" value="InterPro"/>
</dbReference>
<dbReference type="InterPro" id="IPR036259">
    <property type="entry name" value="MFS_trans_sf"/>
</dbReference>
<name>A0AAN9FBN8_CROPI</name>
<evidence type="ECO:0000313" key="8">
    <source>
        <dbReference type="Proteomes" id="UP001372338"/>
    </source>
</evidence>
<dbReference type="SUPFAM" id="SSF103473">
    <property type="entry name" value="MFS general substrate transporter"/>
    <property type="match status" value="1"/>
</dbReference>
<keyword evidence="8" id="KW-1185">Reference proteome</keyword>
<evidence type="ECO:0000256" key="1">
    <source>
        <dbReference type="ARBA" id="ARBA00004141"/>
    </source>
</evidence>
<dbReference type="EMBL" id="JAYWIO010000004">
    <property type="protein sequence ID" value="KAK7268818.1"/>
    <property type="molecule type" value="Genomic_DNA"/>
</dbReference>
<reference evidence="7 8" key="1">
    <citation type="submission" date="2024-01" db="EMBL/GenBank/DDBJ databases">
        <title>The genomes of 5 underutilized Papilionoideae crops provide insights into root nodulation and disease resistanc.</title>
        <authorList>
            <person name="Yuan L."/>
        </authorList>
    </citation>
    <scope>NUCLEOTIDE SEQUENCE [LARGE SCALE GENOMIC DNA]</scope>
    <source>
        <strain evidence="7">ZHUSHIDOU_FW_LH</strain>
        <tissue evidence="7">Leaf</tissue>
    </source>
</reference>
<feature type="transmembrane region" description="Helical" evidence="6">
    <location>
        <begin position="172"/>
        <end position="195"/>
    </location>
</feature>
<sequence>MSSSTSSIFVLVHDFKIDRVLSFSSLTPENHSLKSSFHGIKGKKSKGKGREGRLLIPVRINYKKIIIINMTVEEGRGVIDEEYTQDGTVNLKGKPVLRSKTGGWKACSFVVVYEIFERMAYYGISSNLVEYLTKKLHQGTVTSSNNVTNWVGTIWITPILGAYVADAHLGRYWTFVTASTIYLSGISLLTLAVSLPSLKPPKCFEKDLTKCKKASTLQLAVFYGALYTLAVGTGGTKPNISTIGADQFDDFHPKEKKQKLSFFNWWMFSIFFGTLFANTILVYIQDNVGWALGYALPTLGLAISIVIFLTGTPFYRHKLPAGSTFTRMAMVIVAALRKWQVPVPRDPKELYELDMEEYAKKGSYRMDSTPSLRFLDKACVKKGSNTSPWMLCSVTQVEETKQMLKMIPILVATLVPSTMMAQTNTLFLKQGTTLDRHIGSFKIPPASLGAFVTLSLLVCVVLYDRFFVKIMQKLTKNPRGITLLQRMGIGLVIHTLIMIIASFTERYRLKVAREHGVVESGGQVPLSIFILLPQFILMGTADAFLEVAKIEFFYDQAPENMKSIGTSYSSTTIGIGNFLSSFLLSTVSRITKEHGHKGWILNNLNESHLDYYYAFFAVLNFLNLIFFSIVTRCYVYRAEVSDSIEVLAKELKEKTVQTSNHVNPKDYLLSLLVLEGEAWIYDSLDDGMSLEDDLDYRGGGAKWKLTRCFDL</sequence>
<dbReference type="Pfam" id="PF00854">
    <property type="entry name" value="PTR2"/>
    <property type="match status" value="1"/>
</dbReference>
<evidence type="ECO:0000256" key="5">
    <source>
        <dbReference type="ARBA" id="ARBA00023136"/>
    </source>
</evidence>
<evidence type="ECO:0000313" key="7">
    <source>
        <dbReference type="EMBL" id="KAK7268818.1"/>
    </source>
</evidence>
<keyword evidence="3 6" id="KW-0812">Transmembrane</keyword>
<dbReference type="GO" id="GO:0016020">
    <property type="term" value="C:membrane"/>
    <property type="evidence" value="ECO:0007669"/>
    <property type="project" value="UniProtKB-SubCell"/>
</dbReference>
<feature type="transmembrane region" description="Helical" evidence="6">
    <location>
        <begin position="611"/>
        <end position="635"/>
    </location>
</feature>
<accession>A0AAN9FBN8</accession>
<comment type="similarity">
    <text evidence="2">Belongs to the major facilitator superfamily. Proton-dependent oligopeptide transporter (POT/PTR) (TC 2.A.17) family.</text>
</comment>
<feature type="transmembrane region" description="Helical" evidence="6">
    <location>
        <begin position="443"/>
        <end position="463"/>
    </location>
</feature>
<dbReference type="GO" id="GO:0071916">
    <property type="term" value="F:dipeptide transmembrane transporter activity"/>
    <property type="evidence" value="ECO:0007669"/>
    <property type="project" value="InterPro"/>
</dbReference>
<dbReference type="PANTHER" id="PTHR11654">
    <property type="entry name" value="OLIGOPEPTIDE TRANSPORTER-RELATED"/>
    <property type="match status" value="1"/>
</dbReference>
<feature type="transmembrane region" description="Helical" evidence="6">
    <location>
        <begin position="483"/>
        <end position="504"/>
    </location>
</feature>
<feature type="transmembrane region" description="Helical" evidence="6">
    <location>
        <begin position="215"/>
        <end position="232"/>
    </location>
</feature>
<gene>
    <name evidence="7" type="ORF">RIF29_21527</name>
</gene>
<organism evidence="7 8">
    <name type="scientific">Crotalaria pallida</name>
    <name type="common">Smooth rattlebox</name>
    <name type="synonym">Crotalaria striata</name>
    <dbReference type="NCBI Taxonomy" id="3830"/>
    <lineage>
        <taxon>Eukaryota</taxon>
        <taxon>Viridiplantae</taxon>
        <taxon>Streptophyta</taxon>
        <taxon>Embryophyta</taxon>
        <taxon>Tracheophyta</taxon>
        <taxon>Spermatophyta</taxon>
        <taxon>Magnoliopsida</taxon>
        <taxon>eudicotyledons</taxon>
        <taxon>Gunneridae</taxon>
        <taxon>Pentapetalae</taxon>
        <taxon>rosids</taxon>
        <taxon>fabids</taxon>
        <taxon>Fabales</taxon>
        <taxon>Fabaceae</taxon>
        <taxon>Papilionoideae</taxon>
        <taxon>50 kb inversion clade</taxon>
        <taxon>genistoids sensu lato</taxon>
        <taxon>core genistoids</taxon>
        <taxon>Crotalarieae</taxon>
        <taxon>Crotalaria</taxon>
    </lineage>
</organism>
<protein>
    <submittedName>
        <fullName evidence="7">Uncharacterized protein</fullName>
    </submittedName>
</protein>
<feature type="transmembrane region" description="Helical" evidence="6">
    <location>
        <begin position="290"/>
        <end position="309"/>
    </location>
</feature>
<dbReference type="InterPro" id="IPR044739">
    <property type="entry name" value="NRT1/PTR"/>
</dbReference>
<dbReference type="InterPro" id="IPR000109">
    <property type="entry name" value="POT_fam"/>
</dbReference>
<dbReference type="Gene3D" id="1.20.1250.20">
    <property type="entry name" value="MFS general substrate transporter like domains"/>
    <property type="match status" value="1"/>
</dbReference>
<dbReference type="CDD" id="cd17417">
    <property type="entry name" value="MFS_NPF5"/>
    <property type="match status" value="1"/>
</dbReference>
<evidence type="ECO:0000256" key="3">
    <source>
        <dbReference type="ARBA" id="ARBA00022692"/>
    </source>
</evidence>
<dbReference type="AlphaFoldDB" id="A0AAN9FBN8"/>
<feature type="transmembrane region" description="Helical" evidence="6">
    <location>
        <begin position="566"/>
        <end position="591"/>
    </location>
</feature>
<keyword evidence="5 6" id="KW-0472">Membrane</keyword>
<comment type="caution">
    <text evidence="7">The sequence shown here is derived from an EMBL/GenBank/DDBJ whole genome shotgun (WGS) entry which is preliminary data.</text>
</comment>
<evidence type="ECO:0000256" key="4">
    <source>
        <dbReference type="ARBA" id="ARBA00022989"/>
    </source>
</evidence>